<sequence length="973" mass="106754">MANTNDPRRNGNGKSAPPPEDPVKRQQQEQQEGAENDLPEATNTLALCPQCPFASRSPSEVDEHMIHVHRATLPPDGSQAVESVEGIMNEVAPQLSTFISLARAFPNVPSVAFPSIPLLQNDNPGVSAEDVQQPIPTPQMEATPCSSSSLTQNMPIRTDSRRRYNRSGTAAIGSASSDGAKSSRSAGTYNCPYCKYNAKYLSELRRHTRLHMGVKPFACIFCSYKSAWKGDLKRHMESHHKDKFKTDDDLARIMAQFKNNAGTTAIDPREEQAVRPCSASPGNSPNSQTNRDTPVPPGLPSTSHADLSLPTTAADPSQLLIDTLLTLPPTPHALDPRFYPSLQYLASFFTPPAVHSQPSPLVPPPPQPTPPPPELSLPPPPPLPLSAPLSTITPPPTIESLNSLLSNWNWLQFPQTLTPEGLGLVPTFTSQQPEGEQQQQQPQPCASTEEPLNLVCKAECPTGPQSVSQASPPQPRPPPAKRRSTRPTRSGRGSTNREELHKPYKCSSCGHRSNWKWDINKHIRVAHPERPDVTTITMDPEEAKRTLPAYLERVRAFGRNGRSSAHCCSDDMNPSCSNGSGSCHQDREGYIRPYMCSFCGHRSNWKWDLRKHMKNMHGREGKVIILSNEEARRTLAQYKASRRQGQSRMLRWSTTDVSSEPSTSRQCCASEASRGTTVSPVGDTPVPASDGSTQLSGSKVKAISAFRCCVCKMIFPMWKNLAQHIVFHHPGLSVATSLAATAMGNIVTTTATASSSSSSPIEPTHTRLSLKRPLTPPSPSKLSSGEDEQSATQDQDEWHCSYYGLLLLQEMKFCEIQRSPFAANPLEEPLPSPSMSSTPTSLPESEMVRQRPRLRAKRSLVHHVASSSTQTQSSPLLSTLDNLLSESATNSFTEVFQFAEILKQAVDFLQSLLGEGSQETIENSNIYEQLLSRLEGDENEPSTLAKSVDGSDRRQKVMIGMMTNWCMDKKSSP</sequence>
<dbReference type="PROSITE" id="PS50157">
    <property type="entry name" value="ZINC_FINGER_C2H2_2"/>
    <property type="match status" value="3"/>
</dbReference>
<feature type="region of interest" description="Disordered" evidence="6">
    <location>
        <begin position="1"/>
        <end position="40"/>
    </location>
</feature>
<keyword evidence="3 5" id="KW-0863">Zinc-finger</keyword>
<feature type="compositionally biased region" description="Low complexity" evidence="6">
    <location>
        <begin position="167"/>
        <end position="185"/>
    </location>
</feature>
<reference evidence="8 9" key="1">
    <citation type="journal article" date="2013" name="Nat. Genet.">
        <title>The genome of the hydatid tapeworm Echinococcus granulosus.</title>
        <authorList>
            <person name="Zheng H."/>
            <person name="Zhang W."/>
            <person name="Zhang L."/>
            <person name="Zhang Z."/>
            <person name="Li J."/>
            <person name="Lu G."/>
            <person name="Zhu Y."/>
            <person name="Wang Y."/>
            <person name="Huang Y."/>
            <person name="Liu J."/>
            <person name="Kang H."/>
            <person name="Chen J."/>
            <person name="Wang L."/>
            <person name="Chen A."/>
            <person name="Yu S."/>
            <person name="Gao Z."/>
            <person name="Jin L."/>
            <person name="Gu W."/>
            <person name="Wang Z."/>
            <person name="Zhao L."/>
            <person name="Shi B."/>
            <person name="Wen H."/>
            <person name="Lin R."/>
            <person name="Jones M.K."/>
            <person name="Brejova B."/>
            <person name="Vinar T."/>
            <person name="Zhao G."/>
            <person name="McManus D.P."/>
            <person name="Chen Z."/>
            <person name="Zhou Y."/>
            <person name="Wang S."/>
        </authorList>
    </citation>
    <scope>NUCLEOTIDE SEQUENCE [LARGE SCALE GENOMIC DNA]</scope>
</reference>
<feature type="compositionally biased region" description="Low complexity" evidence="6">
    <location>
        <begin position="431"/>
        <end position="444"/>
    </location>
</feature>
<dbReference type="STRING" id="6210.W6UH06"/>
<dbReference type="SMART" id="SM00355">
    <property type="entry name" value="ZnF_C2H2"/>
    <property type="match status" value="6"/>
</dbReference>
<evidence type="ECO:0000256" key="1">
    <source>
        <dbReference type="ARBA" id="ARBA00022723"/>
    </source>
</evidence>
<dbReference type="Pfam" id="PF13909">
    <property type="entry name" value="zf-H2C2_5"/>
    <property type="match status" value="1"/>
</dbReference>
<evidence type="ECO:0000313" key="9">
    <source>
        <dbReference type="Proteomes" id="UP000019149"/>
    </source>
</evidence>
<dbReference type="EMBL" id="APAU02000032">
    <property type="protein sequence ID" value="EUB60293.1"/>
    <property type="molecule type" value="Genomic_DNA"/>
</dbReference>
<evidence type="ECO:0000256" key="2">
    <source>
        <dbReference type="ARBA" id="ARBA00022737"/>
    </source>
</evidence>
<feature type="domain" description="C2H2-type" evidence="7">
    <location>
        <begin position="594"/>
        <end position="622"/>
    </location>
</feature>
<dbReference type="Gene3D" id="3.30.160.60">
    <property type="entry name" value="Classic Zinc Finger"/>
    <property type="match status" value="4"/>
</dbReference>
<feature type="compositionally biased region" description="Low complexity" evidence="6">
    <location>
        <begin position="750"/>
        <end position="759"/>
    </location>
</feature>
<dbReference type="GO" id="GO:0045944">
    <property type="term" value="P:positive regulation of transcription by RNA polymerase II"/>
    <property type="evidence" value="ECO:0007669"/>
    <property type="project" value="TreeGrafter"/>
</dbReference>
<evidence type="ECO:0000259" key="7">
    <source>
        <dbReference type="PROSITE" id="PS50157"/>
    </source>
</evidence>
<feature type="region of interest" description="Disordered" evidence="6">
    <location>
        <begin position="823"/>
        <end position="846"/>
    </location>
</feature>
<feature type="region of interest" description="Disordered" evidence="6">
    <location>
        <begin position="353"/>
        <end position="391"/>
    </location>
</feature>
<dbReference type="GeneID" id="36340566"/>
<name>W6UH06_ECHGR</name>
<dbReference type="PANTHER" id="PTHR24403:SF109">
    <property type="entry name" value="ZINC FINGER PROTEIN 845-LIKE"/>
    <property type="match status" value="1"/>
</dbReference>
<dbReference type="Proteomes" id="UP000019149">
    <property type="component" value="Unassembled WGS sequence"/>
</dbReference>
<evidence type="ECO:0000256" key="5">
    <source>
        <dbReference type="PROSITE-ProRule" id="PRU00042"/>
    </source>
</evidence>
<feature type="domain" description="C2H2-type" evidence="7">
    <location>
        <begin position="504"/>
        <end position="531"/>
    </location>
</feature>
<dbReference type="PANTHER" id="PTHR24403">
    <property type="entry name" value="ZINC FINGER PROTEIN"/>
    <property type="match status" value="1"/>
</dbReference>
<dbReference type="InterPro" id="IPR050688">
    <property type="entry name" value="Zinc_finger/UBP_domain"/>
</dbReference>
<proteinExistence type="predicted"/>
<dbReference type="InterPro" id="IPR036236">
    <property type="entry name" value="Znf_C2H2_sf"/>
</dbReference>
<comment type="caution">
    <text evidence="8">The sequence shown here is derived from an EMBL/GenBank/DDBJ whole genome shotgun (WGS) entry which is preliminary data.</text>
</comment>
<feature type="compositionally biased region" description="Polar residues" evidence="6">
    <location>
        <begin position="646"/>
        <end position="679"/>
    </location>
</feature>
<evidence type="ECO:0000256" key="6">
    <source>
        <dbReference type="SAM" id="MobiDB-lite"/>
    </source>
</evidence>
<dbReference type="RefSeq" id="XP_024351489.1">
    <property type="nucleotide sequence ID" value="XM_024494100.1"/>
</dbReference>
<feature type="region of interest" description="Disordered" evidence="6">
    <location>
        <begin position="750"/>
        <end position="793"/>
    </location>
</feature>
<keyword evidence="1" id="KW-0479">Metal-binding</keyword>
<feature type="compositionally biased region" description="Polar residues" evidence="6">
    <location>
        <begin position="300"/>
        <end position="310"/>
    </location>
</feature>
<dbReference type="GO" id="GO:0005634">
    <property type="term" value="C:nucleus"/>
    <property type="evidence" value="ECO:0007669"/>
    <property type="project" value="TreeGrafter"/>
</dbReference>
<dbReference type="OMA" id="RIMAQFK"/>
<protein>
    <submittedName>
        <fullName evidence="8">Longitudinals lacking protein, isoforms A/B/D/L</fullName>
    </submittedName>
</protein>
<feature type="region of interest" description="Disordered" evidence="6">
    <location>
        <begin position="138"/>
        <end position="185"/>
    </location>
</feature>
<feature type="region of interest" description="Disordered" evidence="6">
    <location>
        <begin position="422"/>
        <end position="503"/>
    </location>
</feature>
<feature type="compositionally biased region" description="Polar residues" evidence="6">
    <location>
        <begin position="144"/>
        <end position="155"/>
    </location>
</feature>
<keyword evidence="2" id="KW-0677">Repeat</keyword>
<dbReference type="AlphaFoldDB" id="W6UH06"/>
<feature type="compositionally biased region" description="Polar residues" evidence="6">
    <location>
        <begin position="280"/>
        <end position="292"/>
    </location>
</feature>
<dbReference type="SUPFAM" id="SSF57667">
    <property type="entry name" value="beta-beta-alpha zinc fingers"/>
    <property type="match status" value="2"/>
</dbReference>
<evidence type="ECO:0000256" key="4">
    <source>
        <dbReference type="ARBA" id="ARBA00022833"/>
    </source>
</evidence>
<keyword evidence="4" id="KW-0862">Zinc</keyword>
<dbReference type="OrthoDB" id="6077919at2759"/>
<feature type="region of interest" description="Disordered" evidence="6">
    <location>
        <begin position="646"/>
        <end position="695"/>
    </location>
</feature>
<evidence type="ECO:0000313" key="8">
    <source>
        <dbReference type="EMBL" id="EUB60293.1"/>
    </source>
</evidence>
<accession>W6UH06</accession>
<feature type="domain" description="C2H2-type" evidence="7">
    <location>
        <begin position="189"/>
        <end position="216"/>
    </location>
</feature>
<dbReference type="CTD" id="36340566"/>
<keyword evidence="9" id="KW-1185">Reference proteome</keyword>
<dbReference type="InterPro" id="IPR013087">
    <property type="entry name" value="Znf_C2H2_type"/>
</dbReference>
<gene>
    <name evidence="8" type="ORF">EGR_04851</name>
</gene>
<feature type="compositionally biased region" description="Pro residues" evidence="6">
    <location>
        <begin position="360"/>
        <end position="385"/>
    </location>
</feature>
<feature type="region of interest" description="Disordered" evidence="6">
    <location>
        <begin position="261"/>
        <end position="310"/>
    </location>
</feature>
<feature type="compositionally biased region" description="Low complexity" evidence="6">
    <location>
        <begin position="825"/>
        <end position="845"/>
    </location>
</feature>
<dbReference type="KEGG" id="egl:EGR_04851"/>
<evidence type="ECO:0000256" key="3">
    <source>
        <dbReference type="ARBA" id="ARBA00022771"/>
    </source>
</evidence>
<dbReference type="GO" id="GO:0008270">
    <property type="term" value="F:zinc ion binding"/>
    <property type="evidence" value="ECO:0007669"/>
    <property type="project" value="UniProtKB-KW"/>
</dbReference>
<organism evidence="8 9">
    <name type="scientific">Echinococcus granulosus</name>
    <name type="common">Hydatid tapeworm</name>
    <dbReference type="NCBI Taxonomy" id="6210"/>
    <lineage>
        <taxon>Eukaryota</taxon>
        <taxon>Metazoa</taxon>
        <taxon>Spiralia</taxon>
        <taxon>Lophotrochozoa</taxon>
        <taxon>Platyhelminthes</taxon>
        <taxon>Cestoda</taxon>
        <taxon>Eucestoda</taxon>
        <taxon>Cyclophyllidea</taxon>
        <taxon>Taeniidae</taxon>
        <taxon>Echinococcus</taxon>
        <taxon>Echinococcus granulosus group</taxon>
    </lineage>
</organism>